<dbReference type="InterPro" id="IPR006767">
    <property type="entry name" value="Cwf19-like_C_dom-2"/>
</dbReference>
<protein>
    <recommendedName>
        <fullName evidence="5">Cwf19-like C-terminal domain-containing protein</fullName>
    </recommendedName>
</protein>
<dbReference type="PANTHER" id="PTHR12072">
    <property type="entry name" value="CWF19, CELL CYCLE CONTROL PROTEIN"/>
    <property type="match status" value="1"/>
</dbReference>
<dbReference type="CDD" id="cd07380">
    <property type="entry name" value="MPP_CWF19_N"/>
    <property type="match status" value="1"/>
</dbReference>
<dbReference type="Pfam" id="PF04677">
    <property type="entry name" value="CwfJ_C_1"/>
    <property type="match status" value="1"/>
</dbReference>
<organism evidence="4">
    <name type="scientific">Homalodisca liturata</name>
    <dbReference type="NCBI Taxonomy" id="320908"/>
    <lineage>
        <taxon>Eukaryota</taxon>
        <taxon>Metazoa</taxon>
        <taxon>Ecdysozoa</taxon>
        <taxon>Arthropoda</taxon>
        <taxon>Hexapoda</taxon>
        <taxon>Insecta</taxon>
        <taxon>Pterygota</taxon>
        <taxon>Neoptera</taxon>
        <taxon>Paraneoptera</taxon>
        <taxon>Hemiptera</taxon>
        <taxon>Auchenorrhyncha</taxon>
        <taxon>Membracoidea</taxon>
        <taxon>Cicadellidae</taxon>
        <taxon>Cicadellinae</taxon>
        <taxon>Proconiini</taxon>
        <taxon>Homalodisca</taxon>
    </lineage>
</organism>
<dbReference type="PANTHER" id="PTHR12072:SF4">
    <property type="entry name" value="CWF19-LIKE PROTEIN 1"/>
    <property type="match status" value="1"/>
</dbReference>
<dbReference type="GO" id="GO:0071014">
    <property type="term" value="C:post-mRNA release spliceosomal complex"/>
    <property type="evidence" value="ECO:0007669"/>
    <property type="project" value="TreeGrafter"/>
</dbReference>
<feature type="domain" description="Cwf19-like C-terminal" evidence="3">
    <location>
        <begin position="305"/>
        <end position="422"/>
    </location>
</feature>
<name>A0A1B6J3M2_9HEMI</name>
<sequence>MTDKRRGNIKVLICGDVNGKFKTLYSRVEKVNKKSGPFDLLLCAGNFFGANTSIDEWNLYKSGKKSVPVYTNILGPTDERLTKFYPDINGCELAPNISYLGKRGVFSTSGGLKLAYVSGLEDSDSSACSFTAADVTRVRDSCIKGQPSYRGIDILLTSQWPQGVLQRDENAKVKAPKGSELLSWLAVQLKPRYHFVGLEGIFYERPPYRNLDTGSDSGAHLTRFMSLGEVGGDARWLYAASLTPVDIMSAQELRQQTTDQTELPYTGRALSATVSGASDNSAGHQYFYDMTPAKQSRDGDGPREKRAKMEFDQSSCWFCLSSPQVEKHLVISIGQEVYLALAKGSLVDGHVLILPVTHHQAAAHLPDSVTAEIQKFQDALRKCYAKDGKVPVFFERNYKTSHLQIQVIPVSKSVSPKLKMVFEDHAEAEGFSVDELPPHARLDQIVQPNTPYFYVELPSGERLYHRVRKHFPLHFGREVLASSQVLDMEERADWKNCSLSKDEEARMALKFRATFKPFDFTL</sequence>
<dbReference type="InterPro" id="IPR006768">
    <property type="entry name" value="Cwf19-like_C_dom-1"/>
</dbReference>
<accession>A0A1B6J3M2</accession>
<dbReference type="Gene3D" id="3.30.428.10">
    <property type="entry name" value="HIT-like"/>
    <property type="match status" value="1"/>
</dbReference>
<dbReference type="GO" id="GO:0000398">
    <property type="term" value="P:mRNA splicing, via spliceosome"/>
    <property type="evidence" value="ECO:0007669"/>
    <property type="project" value="TreeGrafter"/>
</dbReference>
<evidence type="ECO:0000313" key="4">
    <source>
        <dbReference type="EMBL" id="JAS93758.1"/>
    </source>
</evidence>
<reference evidence="4" key="1">
    <citation type="submission" date="2015-11" db="EMBL/GenBank/DDBJ databases">
        <title>De novo transcriptome assembly of four potential Pierce s Disease insect vectors from Arizona vineyards.</title>
        <authorList>
            <person name="Tassone E.E."/>
        </authorList>
    </citation>
    <scope>NUCLEOTIDE SEQUENCE</scope>
</reference>
<dbReference type="GO" id="GO:0061632">
    <property type="term" value="F:RNA lariat debranching enzyme activator activity"/>
    <property type="evidence" value="ECO:0007669"/>
    <property type="project" value="TreeGrafter"/>
</dbReference>
<feature type="domain" description="Cwf19-like protein C-terminal" evidence="2">
    <location>
        <begin position="440"/>
        <end position="521"/>
    </location>
</feature>
<evidence type="ECO:0000256" key="1">
    <source>
        <dbReference type="ARBA" id="ARBA00006795"/>
    </source>
</evidence>
<evidence type="ECO:0008006" key="5">
    <source>
        <dbReference type="Google" id="ProtNLM"/>
    </source>
</evidence>
<comment type="similarity">
    <text evidence="1">Belongs to the CWF19 family.</text>
</comment>
<gene>
    <name evidence="4" type="ORF">g.17168</name>
</gene>
<evidence type="ECO:0000259" key="2">
    <source>
        <dbReference type="Pfam" id="PF04676"/>
    </source>
</evidence>
<dbReference type="InterPro" id="IPR036265">
    <property type="entry name" value="HIT-like_sf"/>
</dbReference>
<dbReference type="InterPro" id="IPR040194">
    <property type="entry name" value="Cwf19-like"/>
</dbReference>
<evidence type="ECO:0000259" key="3">
    <source>
        <dbReference type="Pfam" id="PF04677"/>
    </source>
</evidence>
<dbReference type="EMBL" id="GECU01013948">
    <property type="protein sequence ID" value="JAS93758.1"/>
    <property type="molecule type" value="Transcribed_RNA"/>
</dbReference>
<dbReference type="Pfam" id="PF04676">
    <property type="entry name" value="CwfJ_C_2"/>
    <property type="match status" value="1"/>
</dbReference>
<dbReference type="AlphaFoldDB" id="A0A1B6J3M2"/>
<dbReference type="SUPFAM" id="SSF54197">
    <property type="entry name" value="HIT-like"/>
    <property type="match status" value="1"/>
</dbReference>
<proteinExistence type="inferred from homology"/>